<gene>
    <name evidence="1" type="ORF">DQG23_36345</name>
</gene>
<comment type="caution">
    <text evidence="1">The sequence shown here is derived from an EMBL/GenBank/DDBJ whole genome shotgun (WGS) entry which is preliminary data.</text>
</comment>
<dbReference type="AlphaFoldDB" id="A0A329LUY7"/>
<evidence type="ECO:0000313" key="1">
    <source>
        <dbReference type="EMBL" id="RAV11514.1"/>
    </source>
</evidence>
<organism evidence="1 2">
    <name type="scientific">Paenibacillus contaminans</name>
    <dbReference type="NCBI Taxonomy" id="450362"/>
    <lineage>
        <taxon>Bacteria</taxon>
        <taxon>Bacillati</taxon>
        <taxon>Bacillota</taxon>
        <taxon>Bacilli</taxon>
        <taxon>Bacillales</taxon>
        <taxon>Paenibacillaceae</taxon>
        <taxon>Paenibacillus</taxon>
    </lineage>
</organism>
<dbReference type="EMBL" id="QMFB01000037">
    <property type="protein sequence ID" value="RAV11514.1"/>
    <property type="molecule type" value="Genomic_DNA"/>
</dbReference>
<dbReference type="OrthoDB" id="5194528at2"/>
<name>A0A329LUY7_9BACL</name>
<sequence length="206" mass="23287">MADSVIESVLDDPSEERVWALLRDETRVFWVGWRQSDGTIIDACEAVLRTGNLVGEYVESEQDGGYRIFIRAGDRRSEIPLSYSLRDRHITMCALNSFLSPDYEIRLCLASTIGDTLAFIPLSSTQWRDLEKRFPETLSRLFYVLTETPNVFTDRFPPPITWQELANDPSSKLAAIKLYQTQHGVGMSAAKQAIDAYLAASLSRES</sequence>
<dbReference type="RefSeq" id="WP_113035942.1">
    <property type="nucleotide sequence ID" value="NZ_QMFB01000037.1"/>
</dbReference>
<evidence type="ECO:0000313" key="2">
    <source>
        <dbReference type="Proteomes" id="UP000250369"/>
    </source>
</evidence>
<accession>A0A329LUY7</accession>
<protein>
    <submittedName>
        <fullName evidence="1">Uncharacterized protein</fullName>
    </submittedName>
</protein>
<reference evidence="1 2" key="1">
    <citation type="journal article" date="2009" name="Int. J. Syst. Evol. Microbiol.">
        <title>Paenibacillus contaminans sp. nov., isolated from a contaminated laboratory plate.</title>
        <authorList>
            <person name="Chou J.H."/>
            <person name="Lee J.H."/>
            <person name="Lin M.C."/>
            <person name="Chang P.S."/>
            <person name="Arun A.B."/>
            <person name="Young C.C."/>
            <person name="Chen W.M."/>
        </authorList>
    </citation>
    <scope>NUCLEOTIDE SEQUENCE [LARGE SCALE GENOMIC DNA]</scope>
    <source>
        <strain evidence="1 2">CKOBP-6</strain>
    </source>
</reference>
<proteinExistence type="predicted"/>
<keyword evidence="2" id="KW-1185">Reference proteome</keyword>
<dbReference type="Proteomes" id="UP000250369">
    <property type="component" value="Unassembled WGS sequence"/>
</dbReference>